<dbReference type="Gene3D" id="3.10.520.10">
    <property type="entry name" value="ApbE-like domains"/>
    <property type="match status" value="1"/>
</dbReference>
<dbReference type="PANTHER" id="PTHR30040:SF2">
    <property type="entry name" value="FAD:PROTEIN FMN TRANSFERASE"/>
    <property type="match status" value="1"/>
</dbReference>
<feature type="binding site" evidence="12">
    <location>
        <position position="161"/>
    </location>
    <ligand>
        <name>Mg(2+)</name>
        <dbReference type="ChEBI" id="CHEBI:18420"/>
    </ligand>
</feature>
<feature type="compositionally biased region" description="Polar residues" evidence="13">
    <location>
        <begin position="329"/>
        <end position="345"/>
    </location>
</feature>
<keyword evidence="7 11" id="KW-0274">FAD</keyword>
<evidence type="ECO:0000256" key="13">
    <source>
        <dbReference type="SAM" id="MobiDB-lite"/>
    </source>
</evidence>
<accession>A0A7W4WBF3</accession>
<gene>
    <name evidence="14" type="ORF">FHS09_001411</name>
</gene>
<evidence type="ECO:0000256" key="8">
    <source>
        <dbReference type="ARBA" id="ARBA00022842"/>
    </source>
</evidence>
<keyword evidence="15" id="KW-1185">Reference proteome</keyword>
<evidence type="ECO:0000256" key="6">
    <source>
        <dbReference type="ARBA" id="ARBA00022723"/>
    </source>
</evidence>
<organism evidence="14 15">
    <name type="scientific">Microbulbifer rhizosphaerae</name>
    <dbReference type="NCBI Taxonomy" id="1562603"/>
    <lineage>
        <taxon>Bacteria</taxon>
        <taxon>Pseudomonadati</taxon>
        <taxon>Pseudomonadota</taxon>
        <taxon>Gammaproteobacteria</taxon>
        <taxon>Cellvibrionales</taxon>
        <taxon>Microbulbiferaceae</taxon>
        <taxon>Microbulbifer</taxon>
    </lineage>
</organism>
<dbReference type="SUPFAM" id="SSF143631">
    <property type="entry name" value="ApbE-like"/>
    <property type="match status" value="1"/>
</dbReference>
<sequence length="345" mass="38181">MTGLLSCLSAPALCEWHYEKQAIMGTEVTVQLWHEDEKRAQELIGQVMAEFRRLDGELSPFKEDSELSRVNRSAGKQTVEISSELAALIDKSLWYSQQTDGAFDITFASLGKHYDFRKHQRADNQLTEKLLPAIDYHHLRFNKGENTLRFAHPDTSIDLGGIAKGYSVDRAIHILHKAGVCCASVSAGGDARMLGDKRGQPWLVGIRHPRDKGKNAVVIPLENTAISTSGDYERYFIDEGEARVHHIFNPTTGMPTDTGDADSDKLISVSIIGLRGFDTDPLSTSVFVLGKEKGLALIDRLPGFEAAVIDSQKRLFFSRGLDMPRHSSTEQPSATQTANQITPET</sequence>
<dbReference type="EC" id="2.7.1.180" evidence="2 11"/>
<keyword evidence="8 11" id="KW-0460">Magnesium</keyword>
<feature type="region of interest" description="Disordered" evidence="13">
    <location>
        <begin position="322"/>
        <end position="345"/>
    </location>
</feature>
<evidence type="ECO:0000256" key="9">
    <source>
        <dbReference type="ARBA" id="ARBA00031306"/>
    </source>
</evidence>
<proteinExistence type="inferred from homology"/>
<evidence type="ECO:0000313" key="15">
    <source>
        <dbReference type="Proteomes" id="UP000535937"/>
    </source>
</evidence>
<dbReference type="GO" id="GO:0016740">
    <property type="term" value="F:transferase activity"/>
    <property type="evidence" value="ECO:0007669"/>
    <property type="project" value="UniProtKB-UniRule"/>
</dbReference>
<evidence type="ECO:0000256" key="5">
    <source>
        <dbReference type="ARBA" id="ARBA00022679"/>
    </source>
</evidence>
<keyword evidence="4 11" id="KW-0285">Flavoprotein</keyword>
<evidence type="ECO:0000256" key="10">
    <source>
        <dbReference type="ARBA" id="ARBA00048540"/>
    </source>
</evidence>
<comment type="catalytic activity">
    <reaction evidence="10 11">
        <text>L-threonyl-[protein] + FAD = FMN-L-threonyl-[protein] + AMP + H(+)</text>
        <dbReference type="Rhea" id="RHEA:36847"/>
        <dbReference type="Rhea" id="RHEA-COMP:11060"/>
        <dbReference type="Rhea" id="RHEA-COMP:11061"/>
        <dbReference type="ChEBI" id="CHEBI:15378"/>
        <dbReference type="ChEBI" id="CHEBI:30013"/>
        <dbReference type="ChEBI" id="CHEBI:57692"/>
        <dbReference type="ChEBI" id="CHEBI:74257"/>
        <dbReference type="ChEBI" id="CHEBI:456215"/>
        <dbReference type="EC" id="2.7.1.180"/>
    </reaction>
</comment>
<evidence type="ECO:0000256" key="12">
    <source>
        <dbReference type="PIRSR" id="PIRSR006268-2"/>
    </source>
</evidence>
<dbReference type="Proteomes" id="UP000535937">
    <property type="component" value="Unassembled WGS sequence"/>
</dbReference>
<keyword evidence="6 11" id="KW-0479">Metal-binding</keyword>
<dbReference type="Pfam" id="PF02424">
    <property type="entry name" value="ApbE"/>
    <property type="match status" value="1"/>
</dbReference>
<evidence type="ECO:0000256" key="7">
    <source>
        <dbReference type="ARBA" id="ARBA00022827"/>
    </source>
</evidence>
<protein>
    <recommendedName>
        <fullName evidence="3 11">FAD:protein FMN transferase</fullName>
        <ecNumber evidence="2 11">2.7.1.180</ecNumber>
    </recommendedName>
    <alternativeName>
        <fullName evidence="9 11">Flavin transferase</fullName>
    </alternativeName>
</protein>
<reference evidence="14 15" key="1">
    <citation type="submission" date="2020-08" db="EMBL/GenBank/DDBJ databases">
        <title>Genomic Encyclopedia of Type Strains, Phase III (KMG-III): the genomes of soil and plant-associated and newly described type strains.</title>
        <authorList>
            <person name="Whitman W."/>
        </authorList>
    </citation>
    <scope>NUCLEOTIDE SEQUENCE [LARGE SCALE GENOMIC DNA]</scope>
    <source>
        <strain evidence="14 15">CECT 8799</strain>
    </source>
</reference>
<dbReference type="PANTHER" id="PTHR30040">
    <property type="entry name" value="THIAMINE BIOSYNTHESIS LIPOPROTEIN APBE"/>
    <property type="match status" value="1"/>
</dbReference>
<evidence type="ECO:0000313" key="14">
    <source>
        <dbReference type="EMBL" id="MBB3060592.1"/>
    </source>
</evidence>
<comment type="caution">
    <text evidence="14">The sequence shown here is derived from an EMBL/GenBank/DDBJ whole genome shotgun (WGS) entry which is preliminary data.</text>
</comment>
<keyword evidence="5 11" id="KW-0808">Transferase</keyword>
<dbReference type="InterPro" id="IPR003374">
    <property type="entry name" value="ApbE-like_sf"/>
</dbReference>
<dbReference type="EMBL" id="JACHWZ010000005">
    <property type="protein sequence ID" value="MBB3060592.1"/>
    <property type="molecule type" value="Genomic_DNA"/>
</dbReference>
<dbReference type="PIRSF" id="PIRSF006268">
    <property type="entry name" value="ApbE"/>
    <property type="match status" value="1"/>
</dbReference>
<evidence type="ECO:0000256" key="3">
    <source>
        <dbReference type="ARBA" id="ARBA00016337"/>
    </source>
</evidence>
<dbReference type="GO" id="GO:0046872">
    <property type="term" value="F:metal ion binding"/>
    <property type="evidence" value="ECO:0007669"/>
    <property type="project" value="UniProtKB-UniRule"/>
</dbReference>
<dbReference type="AlphaFoldDB" id="A0A7W4WBF3"/>
<evidence type="ECO:0000256" key="11">
    <source>
        <dbReference type="PIRNR" id="PIRNR006268"/>
    </source>
</evidence>
<feature type="binding site" evidence="12">
    <location>
        <position position="284"/>
    </location>
    <ligand>
        <name>Mg(2+)</name>
        <dbReference type="ChEBI" id="CHEBI:18420"/>
    </ligand>
</feature>
<evidence type="ECO:0000256" key="4">
    <source>
        <dbReference type="ARBA" id="ARBA00022630"/>
    </source>
</evidence>
<name>A0A7W4WBF3_9GAMM</name>
<comment type="cofactor">
    <cofactor evidence="12">
        <name>Mg(2+)</name>
        <dbReference type="ChEBI" id="CHEBI:18420"/>
    </cofactor>
    <cofactor evidence="12">
        <name>Mn(2+)</name>
        <dbReference type="ChEBI" id="CHEBI:29035"/>
    </cofactor>
    <text evidence="12">Magnesium. Can also use manganese.</text>
</comment>
<comment type="similarity">
    <text evidence="1 11">Belongs to the ApbE family.</text>
</comment>
<dbReference type="InterPro" id="IPR024932">
    <property type="entry name" value="ApbE"/>
</dbReference>
<keyword evidence="14" id="KW-0449">Lipoprotein</keyword>
<evidence type="ECO:0000256" key="1">
    <source>
        <dbReference type="ARBA" id="ARBA00008282"/>
    </source>
</evidence>
<evidence type="ECO:0000256" key="2">
    <source>
        <dbReference type="ARBA" id="ARBA00011955"/>
    </source>
</evidence>
<feature type="binding site" evidence="12">
    <location>
        <position position="280"/>
    </location>
    <ligand>
        <name>Mg(2+)</name>
        <dbReference type="ChEBI" id="CHEBI:18420"/>
    </ligand>
</feature>